<keyword evidence="1" id="KW-0472">Membrane</keyword>
<dbReference type="Pfam" id="PF19424">
    <property type="entry name" value="UNC80"/>
    <property type="match status" value="1"/>
</dbReference>
<dbReference type="Proteomes" id="UP000663854">
    <property type="component" value="Unassembled WGS sequence"/>
</dbReference>
<sequence length="69" mass="8422">MNLWYSDETYEDYYNEGRYAWSLILYVIVFVSFMSISIVNRSDHDCPYSLCLIARLFLHEMTLFLRETY</sequence>
<comment type="caution">
    <text evidence="3">The sequence shown here is derived from an EMBL/GenBank/DDBJ whole genome shotgun (WGS) entry which is preliminary data.</text>
</comment>
<dbReference type="AlphaFoldDB" id="A0A814VCF8"/>
<reference evidence="3" key="1">
    <citation type="submission" date="2021-02" db="EMBL/GenBank/DDBJ databases">
        <authorList>
            <person name="Nowell W R."/>
        </authorList>
    </citation>
    <scope>NUCLEOTIDE SEQUENCE</scope>
</reference>
<accession>A0A814VCF8</accession>
<evidence type="ECO:0000313" key="4">
    <source>
        <dbReference type="EMBL" id="CAF1446065.1"/>
    </source>
</evidence>
<evidence type="ECO:0000313" key="6">
    <source>
        <dbReference type="Proteomes" id="UP000663870"/>
    </source>
</evidence>
<evidence type="ECO:0000256" key="1">
    <source>
        <dbReference type="SAM" id="Phobius"/>
    </source>
</evidence>
<feature type="domain" description="Protein UNC80 central region" evidence="2">
    <location>
        <begin position="33"/>
        <end position="69"/>
    </location>
</feature>
<protein>
    <recommendedName>
        <fullName evidence="2">Protein UNC80 central region domain-containing protein</fullName>
    </recommendedName>
</protein>
<evidence type="ECO:0000313" key="5">
    <source>
        <dbReference type="Proteomes" id="UP000663854"/>
    </source>
</evidence>
<evidence type="ECO:0000259" key="2">
    <source>
        <dbReference type="Pfam" id="PF19424"/>
    </source>
</evidence>
<keyword evidence="1" id="KW-1133">Transmembrane helix</keyword>
<dbReference type="Proteomes" id="UP000663870">
    <property type="component" value="Unassembled WGS sequence"/>
</dbReference>
<feature type="transmembrane region" description="Helical" evidence="1">
    <location>
        <begin position="20"/>
        <end position="39"/>
    </location>
</feature>
<evidence type="ECO:0000313" key="3">
    <source>
        <dbReference type="EMBL" id="CAF1183513.1"/>
    </source>
</evidence>
<proteinExistence type="predicted"/>
<dbReference type="InterPro" id="IPR045852">
    <property type="entry name" value="UNC80_central"/>
</dbReference>
<name>A0A814VCF8_9BILA</name>
<keyword evidence="1" id="KW-0812">Transmembrane</keyword>
<organism evidence="3 5">
    <name type="scientific">Rotaria sordida</name>
    <dbReference type="NCBI Taxonomy" id="392033"/>
    <lineage>
        <taxon>Eukaryota</taxon>
        <taxon>Metazoa</taxon>
        <taxon>Spiralia</taxon>
        <taxon>Gnathifera</taxon>
        <taxon>Rotifera</taxon>
        <taxon>Eurotatoria</taxon>
        <taxon>Bdelloidea</taxon>
        <taxon>Philodinida</taxon>
        <taxon>Philodinidae</taxon>
        <taxon>Rotaria</taxon>
    </lineage>
</organism>
<dbReference type="EMBL" id="CAJNOH010001160">
    <property type="protein sequence ID" value="CAF1183513.1"/>
    <property type="molecule type" value="Genomic_DNA"/>
</dbReference>
<keyword evidence="6" id="KW-1185">Reference proteome</keyword>
<dbReference type="EMBL" id="CAJNOL010001983">
    <property type="protein sequence ID" value="CAF1446065.1"/>
    <property type="molecule type" value="Genomic_DNA"/>
</dbReference>
<gene>
    <name evidence="4" type="ORF">JXQ802_LOCUS37303</name>
    <name evidence="3" type="ORF">PYM288_LOCUS23938</name>
</gene>